<reference evidence="2 4" key="2">
    <citation type="submission" date="2016-11" db="EMBL/GenBank/DDBJ databases">
        <title>Whole genomes of Flavobacteriaceae.</title>
        <authorList>
            <person name="Stine C."/>
            <person name="Li C."/>
            <person name="Tadesse D."/>
        </authorList>
    </citation>
    <scope>NUCLEOTIDE SEQUENCE [LARGE SCALE GENOMIC DNA]</scope>
    <source>
        <strain evidence="2 4">ATCC 51468</strain>
    </source>
</reference>
<evidence type="ECO:0000313" key="4">
    <source>
        <dbReference type="Proteomes" id="UP000198302"/>
    </source>
</evidence>
<dbReference type="Proteomes" id="UP000032061">
    <property type="component" value="Unassembled WGS sequence"/>
</dbReference>
<evidence type="ECO:0000313" key="3">
    <source>
        <dbReference type="Proteomes" id="UP000032061"/>
    </source>
</evidence>
<dbReference type="RefSeq" id="WP_041517430.1">
    <property type="nucleotide sequence ID" value="NZ_JPRK01000008.1"/>
</dbReference>
<dbReference type="OrthoDB" id="1373032at2"/>
<dbReference type="AlphaFoldDB" id="A0A0D0ELH9"/>
<accession>A0A0D0ELH9</accession>
<comment type="caution">
    <text evidence="1">The sequence shown here is derived from an EMBL/GenBank/DDBJ whole genome shotgun (WGS) entry which is preliminary data.</text>
</comment>
<proteinExistence type="predicted"/>
<dbReference type="Proteomes" id="UP000198302">
    <property type="component" value="Unassembled WGS sequence"/>
</dbReference>
<name>A0A0D0ELH9_9FLAO</name>
<evidence type="ECO:0000313" key="1">
    <source>
        <dbReference type="EMBL" id="KIO52850.1"/>
    </source>
</evidence>
<organism evidence="1 3">
    <name type="scientific">Flavobacterium hibernum</name>
    <dbReference type="NCBI Taxonomy" id="37752"/>
    <lineage>
        <taxon>Bacteria</taxon>
        <taxon>Pseudomonadati</taxon>
        <taxon>Bacteroidota</taxon>
        <taxon>Flavobacteriia</taxon>
        <taxon>Flavobacteriales</taxon>
        <taxon>Flavobacteriaceae</taxon>
        <taxon>Flavobacterium</taxon>
    </lineage>
</organism>
<sequence>MLNKKNISLFLLILFSIGELKAQERSKDTLFFSIDKYYTLSPTITANLSKQTYPERLEFEKEQMKQTKTNGYIFFVGDGYLVKGLKPKKILSIKDYIENRKFYFDGKYNKIIDKEKLKDSLTNKYTIFFVNGDEFIQPRFLEYSSYYPIRDGENIITNKIKDTLFFKLDNNYIFKPSSKSTSFLLKDSHDVTFGGFYFETVQALNNFSPKEILSLEKYVRSSKSYDDNRKEKLNDYKLWEHFNNYVVVLVEEAFGKKKYIEVASMYAIE</sequence>
<protein>
    <submittedName>
        <fullName evidence="1">Uncharacterized protein</fullName>
    </submittedName>
</protein>
<gene>
    <name evidence="2" type="ORF">B0A73_07330</name>
    <name evidence="1" type="ORF">IW18_09920</name>
</gene>
<dbReference type="EMBL" id="MUGX01000010">
    <property type="protein sequence ID" value="OXA88488.1"/>
    <property type="molecule type" value="Genomic_DNA"/>
</dbReference>
<keyword evidence="4" id="KW-1185">Reference proteome</keyword>
<dbReference type="STRING" id="37752.IW18_09920"/>
<evidence type="ECO:0000313" key="2">
    <source>
        <dbReference type="EMBL" id="OXA88488.1"/>
    </source>
</evidence>
<reference evidence="1 3" key="1">
    <citation type="submission" date="2015-01" db="EMBL/GenBank/DDBJ databases">
        <title>Genome of Flavobacterium hibernum DSM 12611.</title>
        <authorList>
            <person name="Stropko S.J."/>
            <person name="Pipes S.E."/>
            <person name="Newman J.D."/>
        </authorList>
    </citation>
    <scope>NUCLEOTIDE SEQUENCE [LARGE SCALE GENOMIC DNA]</scope>
    <source>
        <strain evidence="1 3">DSM 12611</strain>
    </source>
</reference>
<dbReference type="EMBL" id="JPRK01000008">
    <property type="protein sequence ID" value="KIO52850.1"/>
    <property type="molecule type" value="Genomic_DNA"/>
</dbReference>